<dbReference type="InterPro" id="IPR008969">
    <property type="entry name" value="CarboxyPept-like_regulatory"/>
</dbReference>
<accession>A0A841BQR0</accession>
<proteinExistence type="predicted"/>
<dbReference type="Proteomes" id="UP000587527">
    <property type="component" value="Unassembled WGS sequence"/>
</dbReference>
<dbReference type="Gene3D" id="2.60.40.1120">
    <property type="entry name" value="Carboxypeptidase-like, regulatory domain"/>
    <property type="match status" value="3"/>
</dbReference>
<keyword evidence="1" id="KW-0732">Signal</keyword>
<dbReference type="SUPFAM" id="SSF49464">
    <property type="entry name" value="Carboxypeptidase regulatory domain-like"/>
    <property type="match status" value="1"/>
</dbReference>
<organism evidence="2 3">
    <name type="scientific">Allocatelliglobosispora scoriae</name>
    <dbReference type="NCBI Taxonomy" id="643052"/>
    <lineage>
        <taxon>Bacteria</taxon>
        <taxon>Bacillati</taxon>
        <taxon>Actinomycetota</taxon>
        <taxon>Actinomycetes</taxon>
        <taxon>Micromonosporales</taxon>
        <taxon>Micromonosporaceae</taxon>
        <taxon>Allocatelliglobosispora</taxon>
    </lineage>
</organism>
<sequence>MRGGTALASVVGVLAALLVAAPASAATTITGDVTARDGGAPIVGAVVEAITGESDVVKSATTDATGHYQLIQIPTSGTFRLRFRAAGFAELWSANAPDWRNAARYSGTVQQFVNAALYQGAGTIRGTITDFTGQPLAGATILVQRKDTSWRAYTRTDATGGYTQGNVPPGEYSVKIYAARHAVQYVPAQALPSFFTVADAAEVVADDTMLPNGGLDLAIQHPTTGAPVADACITVTGTIPVFVVSGEFPPPSTVTGTVCARADGHYRFDDLPPVEYTVTMTGSRTYWPFTAAKVTPARGAPTAATITAAPAASVRLRISAAQSGVPVPTTCVQFVPLPFRTGESGIFCNLDPAGAPQAELIIGPLQNVDANLFVAPAPGSGLGAQWLSPIGGTGDQRLAAALKVGSTGVTADVPAIVLDPAGEIKGRMTGFDGADPIGCAFPVGMGLSENGKTGLPGHTYGCDTLGTYTIAGLGPYRWPIQFVPGNPVWGQTYSPIWSGRANNRFAASHIKVTAGASVTVDAVFPAQKSVWVVGTDDYTTSMALYDAYTGDPVLAGGFNGSISYRRDAFVGATNLILYRDGKGTCWMQRPVTVGRRSTLEPYFATGITQYLRYADCRSTPPPLRKMILQRRGSTAPFSIPQIIARRS</sequence>
<gene>
    <name evidence="2" type="ORF">F4553_004766</name>
</gene>
<dbReference type="Pfam" id="PF13620">
    <property type="entry name" value="CarboxypepD_reg"/>
    <property type="match status" value="2"/>
</dbReference>
<dbReference type="InterPro" id="IPR013784">
    <property type="entry name" value="Carb-bd-like_fold"/>
</dbReference>
<name>A0A841BQR0_9ACTN</name>
<evidence type="ECO:0008006" key="4">
    <source>
        <dbReference type="Google" id="ProtNLM"/>
    </source>
</evidence>
<evidence type="ECO:0000313" key="3">
    <source>
        <dbReference type="Proteomes" id="UP000587527"/>
    </source>
</evidence>
<dbReference type="SUPFAM" id="SSF117074">
    <property type="entry name" value="Hypothetical protein PA1324"/>
    <property type="match status" value="1"/>
</dbReference>
<reference evidence="2 3" key="1">
    <citation type="submission" date="2020-08" db="EMBL/GenBank/DDBJ databases">
        <title>Sequencing the genomes of 1000 actinobacteria strains.</title>
        <authorList>
            <person name="Klenk H.-P."/>
        </authorList>
    </citation>
    <scope>NUCLEOTIDE SEQUENCE [LARGE SCALE GENOMIC DNA]</scope>
    <source>
        <strain evidence="2 3">DSM 45362</strain>
    </source>
</reference>
<dbReference type="SUPFAM" id="SSF49452">
    <property type="entry name" value="Starch-binding domain-like"/>
    <property type="match status" value="1"/>
</dbReference>
<feature type="chain" id="PRO_5032490179" description="Alpha-amylase" evidence="1">
    <location>
        <begin position="26"/>
        <end position="647"/>
    </location>
</feature>
<comment type="caution">
    <text evidence="2">The sequence shown here is derived from an EMBL/GenBank/DDBJ whole genome shotgun (WGS) entry which is preliminary data.</text>
</comment>
<keyword evidence="3" id="KW-1185">Reference proteome</keyword>
<evidence type="ECO:0000313" key="2">
    <source>
        <dbReference type="EMBL" id="MBB5871387.1"/>
    </source>
</evidence>
<feature type="signal peptide" evidence="1">
    <location>
        <begin position="1"/>
        <end position="25"/>
    </location>
</feature>
<dbReference type="EMBL" id="JACHMN010000002">
    <property type="protein sequence ID" value="MBB5871387.1"/>
    <property type="molecule type" value="Genomic_DNA"/>
</dbReference>
<dbReference type="AlphaFoldDB" id="A0A841BQR0"/>
<evidence type="ECO:0000256" key="1">
    <source>
        <dbReference type="SAM" id="SignalP"/>
    </source>
</evidence>
<dbReference type="GO" id="GO:0030246">
    <property type="term" value="F:carbohydrate binding"/>
    <property type="evidence" value="ECO:0007669"/>
    <property type="project" value="InterPro"/>
</dbReference>
<dbReference type="RefSeq" id="WP_184839397.1">
    <property type="nucleotide sequence ID" value="NZ_JACHMN010000002.1"/>
</dbReference>
<protein>
    <recommendedName>
        <fullName evidence="4">Alpha-amylase</fullName>
    </recommendedName>
</protein>